<evidence type="ECO:0000313" key="9">
    <source>
        <dbReference type="Proteomes" id="UP001196565"/>
    </source>
</evidence>
<dbReference type="Gene3D" id="1.10.1740.10">
    <property type="match status" value="1"/>
</dbReference>
<evidence type="ECO:0000256" key="2">
    <source>
        <dbReference type="ARBA" id="ARBA00023015"/>
    </source>
</evidence>
<keyword evidence="2" id="KW-0805">Transcription regulation</keyword>
<keyword evidence="3" id="KW-0731">Sigma factor</keyword>
<dbReference type="InterPro" id="IPR014284">
    <property type="entry name" value="RNA_pol_sigma-70_dom"/>
</dbReference>
<dbReference type="Proteomes" id="UP001196565">
    <property type="component" value="Unassembled WGS sequence"/>
</dbReference>
<dbReference type="InterPro" id="IPR036388">
    <property type="entry name" value="WH-like_DNA-bd_sf"/>
</dbReference>
<dbReference type="InterPro" id="IPR013325">
    <property type="entry name" value="RNA_pol_sigma_r2"/>
</dbReference>
<feature type="domain" description="RNA polymerase sigma factor 70 region 4 type 2" evidence="7">
    <location>
        <begin position="124"/>
        <end position="176"/>
    </location>
</feature>
<dbReference type="PANTHER" id="PTHR43133">
    <property type="entry name" value="RNA POLYMERASE ECF-TYPE SIGMA FACTO"/>
    <property type="match status" value="1"/>
</dbReference>
<keyword evidence="5" id="KW-0804">Transcription</keyword>
<organism evidence="8 9">
    <name type="scientific">Roseomonas alba</name>
    <dbReference type="NCBI Taxonomy" id="2846776"/>
    <lineage>
        <taxon>Bacteria</taxon>
        <taxon>Pseudomonadati</taxon>
        <taxon>Pseudomonadota</taxon>
        <taxon>Alphaproteobacteria</taxon>
        <taxon>Acetobacterales</taxon>
        <taxon>Roseomonadaceae</taxon>
        <taxon>Roseomonas</taxon>
    </lineage>
</organism>
<dbReference type="SUPFAM" id="SSF88659">
    <property type="entry name" value="Sigma3 and sigma4 domains of RNA polymerase sigma factors"/>
    <property type="match status" value="1"/>
</dbReference>
<evidence type="ECO:0000256" key="1">
    <source>
        <dbReference type="ARBA" id="ARBA00010641"/>
    </source>
</evidence>
<dbReference type="InterPro" id="IPR039425">
    <property type="entry name" value="RNA_pol_sigma-70-like"/>
</dbReference>
<dbReference type="EMBL" id="JAHYBZ010000007">
    <property type="protein sequence ID" value="MBW6400050.1"/>
    <property type="molecule type" value="Genomic_DNA"/>
</dbReference>
<keyword evidence="4" id="KW-0238">DNA-binding</keyword>
<accession>A0ABS7ADB5</accession>
<evidence type="ECO:0000259" key="6">
    <source>
        <dbReference type="Pfam" id="PF04542"/>
    </source>
</evidence>
<evidence type="ECO:0000313" key="8">
    <source>
        <dbReference type="EMBL" id="MBW6400050.1"/>
    </source>
</evidence>
<dbReference type="InterPro" id="IPR013249">
    <property type="entry name" value="RNA_pol_sigma70_r4_t2"/>
</dbReference>
<comment type="similarity">
    <text evidence="1">Belongs to the sigma-70 factor family. ECF subfamily.</text>
</comment>
<dbReference type="InterPro" id="IPR007627">
    <property type="entry name" value="RNA_pol_sigma70_r2"/>
</dbReference>
<comment type="caution">
    <text evidence="8">The sequence shown here is derived from an EMBL/GenBank/DDBJ whole genome shotgun (WGS) entry which is preliminary data.</text>
</comment>
<name>A0ABS7ADB5_9PROT</name>
<dbReference type="Pfam" id="PF04542">
    <property type="entry name" value="Sigma70_r2"/>
    <property type="match status" value="1"/>
</dbReference>
<reference evidence="8 9" key="1">
    <citation type="submission" date="2021-07" db="EMBL/GenBank/DDBJ databases">
        <authorList>
            <person name="So Y."/>
        </authorList>
    </citation>
    <scope>NUCLEOTIDE SEQUENCE [LARGE SCALE GENOMIC DNA]</scope>
    <source>
        <strain evidence="8 9">HJA6</strain>
    </source>
</reference>
<dbReference type="Gene3D" id="1.10.10.10">
    <property type="entry name" value="Winged helix-like DNA-binding domain superfamily/Winged helix DNA-binding domain"/>
    <property type="match status" value="1"/>
</dbReference>
<gene>
    <name evidence="8" type="ORF">KPL78_19475</name>
</gene>
<dbReference type="NCBIfam" id="TIGR02937">
    <property type="entry name" value="sigma70-ECF"/>
    <property type="match status" value="1"/>
</dbReference>
<evidence type="ECO:0000256" key="4">
    <source>
        <dbReference type="ARBA" id="ARBA00023125"/>
    </source>
</evidence>
<sequence>MLNAVPAEPDDAMLMARIAGGDETAFRRFADRHVGRMLRLAQSVLGSAAEADEVTQEALLRIWRHAARWDATRGQPGTWVHTIVVRLCVDRLRRRRHEPIDAALEIPDPAPGAFETLAAQREAQALRAAMTSLPQRQRAALVLFYQEEMAGNEAAETLGLSLRAFWSLLERARRALRQQMQRKTGQDGRM</sequence>
<evidence type="ECO:0000256" key="3">
    <source>
        <dbReference type="ARBA" id="ARBA00023082"/>
    </source>
</evidence>
<dbReference type="SUPFAM" id="SSF88946">
    <property type="entry name" value="Sigma2 domain of RNA polymerase sigma factors"/>
    <property type="match status" value="1"/>
</dbReference>
<feature type="domain" description="RNA polymerase sigma-70 region 2" evidence="6">
    <location>
        <begin position="31"/>
        <end position="96"/>
    </location>
</feature>
<proteinExistence type="inferred from homology"/>
<evidence type="ECO:0000259" key="7">
    <source>
        <dbReference type="Pfam" id="PF08281"/>
    </source>
</evidence>
<dbReference type="InterPro" id="IPR013324">
    <property type="entry name" value="RNA_pol_sigma_r3/r4-like"/>
</dbReference>
<keyword evidence="9" id="KW-1185">Reference proteome</keyword>
<dbReference type="Pfam" id="PF08281">
    <property type="entry name" value="Sigma70_r4_2"/>
    <property type="match status" value="1"/>
</dbReference>
<protein>
    <submittedName>
        <fullName evidence="8">Sigma-70 family RNA polymerase sigma factor</fullName>
    </submittedName>
</protein>
<evidence type="ECO:0000256" key="5">
    <source>
        <dbReference type="ARBA" id="ARBA00023163"/>
    </source>
</evidence>
<dbReference type="PANTHER" id="PTHR43133:SF8">
    <property type="entry name" value="RNA POLYMERASE SIGMA FACTOR HI_1459-RELATED"/>
    <property type="match status" value="1"/>
</dbReference>